<evidence type="ECO:0000313" key="2">
    <source>
        <dbReference type="Proteomes" id="UP001179842"/>
    </source>
</evidence>
<dbReference type="PIRSF" id="PIRSF004789">
    <property type="entry name" value="DR1281"/>
    <property type="match status" value="1"/>
</dbReference>
<accession>A0ABY8LV10</accession>
<dbReference type="Gene3D" id="3.60.21.10">
    <property type="match status" value="1"/>
</dbReference>
<dbReference type="InterPro" id="IPR005235">
    <property type="entry name" value="YmdB-like"/>
</dbReference>
<dbReference type="SUPFAM" id="SSF56300">
    <property type="entry name" value="Metallo-dependent phosphatases"/>
    <property type="match status" value="1"/>
</dbReference>
<dbReference type="Pfam" id="PF13277">
    <property type="entry name" value="YmdB"/>
    <property type="match status" value="1"/>
</dbReference>
<dbReference type="PANTHER" id="PTHR36303:SF1">
    <property type="entry name" value="2',3'-CYCLIC-NUCLEOTIDE 2'-PHOSPHODIESTERASE"/>
    <property type="match status" value="1"/>
</dbReference>
<dbReference type="PANTHER" id="PTHR36303">
    <property type="entry name" value="2',3'-CYCLIC-NUCLEOTIDE 2'-PHOSPHODIESTERASE"/>
    <property type="match status" value="1"/>
</dbReference>
<evidence type="ECO:0000313" key="1">
    <source>
        <dbReference type="EMBL" id="WGI37069.1"/>
    </source>
</evidence>
<name>A0ABY8LV10_9BACT</name>
<dbReference type="Proteomes" id="UP001179842">
    <property type="component" value="Chromosome"/>
</dbReference>
<dbReference type="InterPro" id="IPR029052">
    <property type="entry name" value="Metallo-depent_PP-like"/>
</dbReference>
<proteinExistence type="predicted"/>
<keyword evidence="2" id="KW-1185">Reference proteome</keyword>
<gene>
    <name evidence="1" type="ORF">QEG99_03955</name>
</gene>
<dbReference type="EMBL" id="CP122979">
    <property type="protein sequence ID" value="WGI37069.1"/>
    <property type="molecule type" value="Genomic_DNA"/>
</dbReference>
<dbReference type="RefSeq" id="WP_280102372.1">
    <property type="nucleotide sequence ID" value="NZ_CP122979.1"/>
</dbReference>
<sequence length="271" mass="30918">MMKKGIGILFIGDVFGKPGINNLEKNIPLLKEKYKIDFIIAQGENVSGRKGLNENDYLQLKKIGINAITLGNHVWADENIYKIIDNPEIIRPYNINKNYKGHGTSVFTVNGYKLRITSMLGITFNKLLFPWNEETADNFFDAFDQIYKKDQVEKNVDFHIIDFHAETTSEKSVFGLYVDGKVDAFIGTHTHIQTNDAKILPNGTLYITDAGMTGPMNAAIGANFDEVYQRMRYEKKIKFTVSKNKTQFNGVYLKLSKDQKRKKIIPISLDF</sequence>
<reference evidence="1" key="1">
    <citation type="submission" date="2023-04" db="EMBL/GenBank/DDBJ databases">
        <title>Completed genome of Mycoplasma lagogenitalium type strain 12MS.</title>
        <authorList>
            <person name="Spergser J."/>
        </authorList>
    </citation>
    <scope>NUCLEOTIDE SEQUENCE</scope>
    <source>
        <strain evidence="1">12MS</strain>
    </source>
</reference>
<dbReference type="NCBIfam" id="TIGR00282">
    <property type="entry name" value="TIGR00282 family metallophosphoesterase"/>
    <property type="match status" value="1"/>
</dbReference>
<protein>
    <submittedName>
        <fullName evidence="1">TIGR00282 family metallophosphoesterase</fullName>
    </submittedName>
</protein>
<organism evidence="1 2">
    <name type="scientific">Mesomycoplasma lagogenitalium</name>
    <dbReference type="NCBI Taxonomy" id="171286"/>
    <lineage>
        <taxon>Bacteria</taxon>
        <taxon>Bacillati</taxon>
        <taxon>Mycoplasmatota</taxon>
        <taxon>Mycoplasmoidales</taxon>
        <taxon>Metamycoplasmataceae</taxon>
        <taxon>Mesomycoplasma</taxon>
    </lineage>
</organism>